<dbReference type="Proteomes" id="UP000231246">
    <property type="component" value="Unassembled WGS sequence"/>
</dbReference>
<evidence type="ECO:0000256" key="5">
    <source>
        <dbReference type="HAMAP-Rule" id="MF_00081"/>
    </source>
</evidence>
<feature type="domain" description="Heat-inducible transcription repressor HrcA C-terminal" evidence="6">
    <location>
        <begin position="76"/>
        <end position="225"/>
    </location>
</feature>
<dbReference type="EMBL" id="PCTA01000009">
    <property type="protein sequence ID" value="PIP61977.1"/>
    <property type="molecule type" value="Genomic_DNA"/>
</dbReference>
<dbReference type="PANTHER" id="PTHR34824:SF1">
    <property type="entry name" value="HEAT-INDUCIBLE TRANSCRIPTION REPRESSOR HRCA"/>
    <property type="match status" value="1"/>
</dbReference>
<keyword evidence="2 5" id="KW-0805">Transcription regulation</keyword>
<reference evidence="7 8" key="1">
    <citation type="submission" date="2017-09" db="EMBL/GenBank/DDBJ databases">
        <title>Depth-based differentiation of microbial function through sediment-hosted aquifers and enrichment of novel symbionts in the deep terrestrial subsurface.</title>
        <authorList>
            <person name="Probst A.J."/>
            <person name="Ladd B."/>
            <person name="Jarett J.K."/>
            <person name="Geller-Mcgrath D.E."/>
            <person name="Sieber C.M."/>
            <person name="Emerson J.B."/>
            <person name="Anantharaman K."/>
            <person name="Thomas B.C."/>
            <person name="Malmstrom R."/>
            <person name="Stieglmeier M."/>
            <person name="Klingl A."/>
            <person name="Woyke T."/>
            <person name="Ryan C.M."/>
            <person name="Banfield J.F."/>
        </authorList>
    </citation>
    <scope>NUCLEOTIDE SEQUENCE [LARGE SCALE GENOMIC DNA]</scope>
    <source>
        <strain evidence="7">CG22_combo_CG10-13_8_21_14_all_38_20</strain>
    </source>
</reference>
<dbReference type="AlphaFoldDB" id="A0A2H0BWC3"/>
<evidence type="ECO:0000256" key="1">
    <source>
        <dbReference type="ARBA" id="ARBA00022491"/>
    </source>
</evidence>
<accession>A0A2H0BWC3</accession>
<proteinExistence type="inferred from homology"/>
<evidence type="ECO:0000256" key="3">
    <source>
        <dbReference type="ARBA" id="ARBA00023016"/>
    </source>
</evidence>
<keyword evidence="1 5" id="KW-0678">Repressor</keyword>
<dbReference type="InterPro" id="IPR029016">
    <property type="entry name" value="GAF-like_dom_sf"/>
</dbReference>
<dbReference type="GO" id="GO:0003677">
    <property type="term" value="F:DNA binding"/>
    <property type="evidence" value="ECO:0007669"/>
    <property type="project" value="InterPro"/>
</dbReference>
<organism evidence="7 8">
    <name type="scientific">Candidatus Roizmanbacteria bacterium CG22_combo_CG10-13_8_21_14_all_38_20</name>
    <dbReference type="NCBI Taxonomy" id="1974862"/>
    <lineage>
        <taxon>Bacteria</taxon>
        <taxon>Candidatus Roizmaniibacteriota</taxon>
    </lineage>
</organism>
<evidence type="ECO:0000313" key="8">
    <source>
        <dbReference type="Proteomes" id="UP000231246"/>
    </source>
</evidence>
<gene>
    <name evidence="5" type="primary">hrcA</name>
    <name evidence="7" type="ORF">COW99_01090</name>
</gene>
<sequence length="241" mass="27220">MDTLSERQTQILKVLIEEYIDTAEPVGSVTLEKKYDLGVSPATIRNETAALDAAGYLKQPHTSAGRIPTSKALQLYVKELMQTQDMSVADEVSIKEKIWDSRHQSDKMLRNLTRALAAATNTLSVIAVEDGNLYYSGAGNVLNMPEFYDIDITRNLLLMLDEFERWDDVFSQMGEEGTRIFIGPELKDEIFNPYSFIFAPVQLSQGRKIYIGVVGPRRLQYRKLVPTVDYCARLLGEVASW</sequence>
<dbReference type="Pfam" id="PF01628">
    <property type="entry name" value="HrcA"/>
    <property type="match status" value="1"/>
</dbReference>
<dbReference type="GO" id="GO:0045892">
    <property type="term" value="P:negative regulation of DNA-templated transcription"/>
    <property type="evidence" value="ECO:0007669"/>
    <property type="project" value="UniProtKB-UniRule"/>
</dbReference>
<name>A0A2H0BWC3_9BACT</name>
<dbReference type="InterPro" id="IPR036390">
    <property type="entry name" value="WH_DNA-bd_sf"/>
</dbReference>
<evidence type="ECO:0000256" key="2">
    <source>
        <dbReference type="ARBA" id="ARBA00023015"/>
    </source>
</evidence>
<comment type="function">
    <text evidence="5">Negative regulator of class I heat shock genes (grpE-dnaK-dnaJ and groELS operons). Prevents heat-shock induction of these operons.</text>
</comment>
<dbReference type="Gene3D" id="3.30.450.40">
    <property type="match status" value="1"/>
</dbReference>
<dbReference type="Gene3D" id="1.10.10.10">
    <property type="entry name" value="Winged helix-like DNA-binding domain superfamily/Winged helix DNA-binding domain"/>
    <property type="match status" value="1"/>
</dbReference>
<keyword evidence="4 5" id="KW-0804">Transcription</keyword>
<comment type="similarity">
    <text evidence="5">Belongs to the HrcA family.</text>
</comment>
<dbReference type="HAMAP" id="MF_00081">
    <property type="entry name" value="HrcA"/>
    <property type="match status" value="1"/>
</dbReference>
<dbReference type="SUPFAM" id="SSF55781">
    <property type="entry name" value="GAF domain-like"/>
    <property type="match status" value="1"/>
</dbReference>
<evidence type="ECO:0000256" key="4">
    <source>
        <dbReference type="ARBA" id="ARBA00023163"/>
    </source>
</evidence>
<dbReference type="PANTHER" id="PTHR34824">
    <property type="entry name" value="HEAT-INDUCIBLE TRANSCRIPTION REPRESSOR HRCA"/>
    <property type="match status" value="1"/>
</dbReference>
<evidence type="ECO:0000313" key="7">
    <source>
        <dbReference type="EMBL" id="PIP61977.1"/>
    </source>
</evidence>
<keyword evidence="3 5" id="KW-0346">Stress response</keyword>
<dbReference type="InterPro" id="IPR021153">
    <property type="entry name" value="HrcA_C"/>
</dbReference>
<dbReference type="InterPro" id="IPR036388">
    <property type="entry name" value="WH-like_DNA-bd_sf"/>
</dbReference>
<protein>
    <recommendedName>
        <fullName evidence="5">Heat-inducible transcription repressor HrcA</fullName>
    </recommendedName>
</protein>
<dbReference type="SUPFAM" id="SSF46785">
    <property type="entry name" value="Winged helix' DNA-binding domain"/>
    <property type="match status" value="1"/>
</dbReference>
<evidence type="ECO:0000259" key="6">
    <source>
        <dbReference type="Pfam" id="PF01628"/>
    </source>
</evidence>
<comment type="caution">
    <text evidence="7">The sequence shown here is derived from an EMBL/GenBank/DDBJ whole genome shotgun (WGS) entry which is preliminary data.</text>
</comment>
<dbReference type="InterPro" id="IPR002571">
    <property type="entry name" value="HrcA"/>
</dbReference>